<dbReference type="STRING" id="1173027.Mic7113_5372"/>
<organism evidence="5 6">
    <name type="scientific">Allocoleopsis franciscana PCC 7113</name>
    <dbReference type="NCBI Taxonomy" id="1173027"/>
    <lineage>
        <taxon>Bacteria</taxon>
        <taxon>Bacillati</taxon>
        <taxon>Cyanobacteriota</taxon>
        <taxon>Cyanophyceae</taxon>
        <taxon>Coleofasciculales</taxon>
        <taxon>Coleofasciculaceae</taxon>
        <taxon>Allocoleopsis</taxon>
        <taxon>Allocoleopsis franciscana</taxon>
    </lineage>
</organism>
<evidence type="ECO:0000259" key="4">
    <source>
        <dbReference type="Pfam" id="PF01872"/>
    </source>
</evidence>
<evidence type="ECO:0000256" key="1">
    <source>
        <dbReference type="ARBA" id="ARBA00005104"/>
    </source>
</evidence>
<dbReference type="eggNOG" id="COG1985">
    <property type="taxonomic scope" value="Bacteria"/>
</dbReference>
<keyword evidence="2" id="KW-0521">NADP</keyword>
<evidence type="ECO:0000313" key="6">
    <source>
        <dbReference type="Proteomes" id="UP000010471"/>
    </source>
</evidence>
<dbReference type="AlphaFoldDB" id="K9WLE9"/>
<evidence type="ECO:0000256" key="2">
    <source>
        <dbReference type="ARBA" id="ARBA00022857"/>
    </source>
</evidence>
<dbReference type="GO" id="GO:0008703">
    <property type="term" value="F:5-amino-6-(5-phosphoribosylamino)uracil reductase activity"/>
    <property type="evidence" value="ECO:0007669"/>
    <property type="project" value="InterPro"/>
</dbReference>
<evidence type="ECO:0000313" key="5">
    <source>
        <dbReference type="EMBL" id="AFZ21018.1"/>
    </source>
</evidence>
<dbReference type="PATRIC" id="fig|1173027.3.peg.5951"/>
<comment type="pathway">
    <text evidence="1">Cofactor biosynthesis; riboflavin biosynthesis.</text>
</comment>
<dbReference type="HOGENOM" id="CLU_036590_4_1_3"/>
<dbReference type="KEGG" id="mic:Mic7113_5372"/>
<dbReference type="InterPro" id="IPR024072">
    <property type="entry name" value="DHFR-like_dom_sf"/>
</dbReference>
<keyword evidence="3" id="KW-0560">Oxidoreductase</keyword>
<dbReference type="SUPFAM" id="SSF53597">
    <property type="entry name" value="Dihydrofolate reductase-like"/>
    <property type="match status" value="1"/>
</dbReference>
<dbReference type="InterPro" id="IPR002734">
    <property type="entry name" value="RibDG_C"/>
</dbReference>
<accession>K9WLE9</accession>
<dbReference type="InterPro" id="IPR050765">
    <property type="entry name" value="Riboflavin_Biosynth_HTPR"/>
</dbReference>
<dbReference type="OrthoDB" id="9800865at2"/>
<dbReference type="PANTHER" id="PTHR38011">
    <property type="entry name" value="DIHYDROFOLATE REDUCTASE FAMILY PROTEIN (AFU_ORTHOLOGUE AFUA_8G06820)"/>
    <property type="match status" value="1"/>
</dbReference>
<dbReference type="Pfam" id="PF01872">
    <property type="entry name" value="RibD_C"/>
    <property type="match status" value="1"/>
</dbReference>
<reference evidence="5 6" key="1">
    <citation type="submission" date="2012-06" db="EMBL/GenBank/DDBJ databases">
        <title>Finished chromosome of genome of Microcoleus sp. PCC 7113.</title>
        <authorList>
            <consortium name="US DOE Joint Genome Institute"/>
            <person name="Gugger M."/>
            <person name="Coursin T."/>
            <person name="Rippka R."/>
            <person name="Tandeau De Marsac N."/>
            <person name="Huntemann M."/>
            <person name="Wei C.-L."/>
            <person name="Han J."/>
            <person name="Detter J.C."/>
            <person name="Han C."/>
            <person name="Tapia R."/>
            <person name="Chen A."/>
            <person name="Kyrpides N."/>
            <person name="Mavromatis K."/>
            <person name="Markowitz V."/>
            <person name="Szeto E."/>
            <person name="Ivanova N."/>
            <person name="Pagani I."/>
            <person name="Pati A."/>
            <person name="Goodwin L."/>
            <person name="Nordberg H.P."/>
            <person name="Cantor M.N."/>
            <person name="Hua S.X."/>
            <person name="Woyke T."/>
            <person name="Kerfeld C.A."/>
        </authorList>
    </citation>
    <scope>NUCLEOTIDE SEQUENCE [LARGE SCALE GENOMIC DNA]</scope>
    <source>
        <strain evidence="5 6">PCC 7113</strain>
    </source>
</reference>
<dbReference type="Gene3D" id="3.40.430.10">
    <property type="entry name" value="Dihydrofolate Reductase, subunit A"/>
    <property type="match status" value="1"/>
</dbReference>
<dbReference type="Proteomes" id="UP000010471">
    <property type="component" value="Chromosome"/>
</dbReference>
<dbReference type="GO" id="GO:0009231">
    <property type="term" value="P:riboflavin biosynthetic process"/>
    <property type="evidence" value="ECO:0007669"/>
    <property type="project" value="InterPro"/>
</dbReference>
<sequence length="237" mass="25915">MPSHFAIPRPHTTVVLAMSADGKIADVARSPARFSSSADRTHLETQIALADGVLFGANTLRAYGTTLGISNPKLLQLRQQGGVPPQPVQIVCSGSADFDPQLRFFRQQVPRWLLTTAGGAQHWQKEQASGVERFERILVADTSTGEMDWKNAFQQLIQLGVERLALLGGGELVAALLAADLIDEFWLTICPLILGGRTAPTPVAGEGFFSHLARPLELLTVQTIEHEVFLHYRLQRS</sequence>
<dbReference type="PANTHER" id="PTHR38011:SF7">
    <property type="entry name" value="2,5-DIAMINO-6-RIBOSYLAMINO-4(3H)-PYRIMIDINONE 5'-PHOSPHATE REDUCTASE"/>
    <property type="match status" value="1"/>
</dbReference>
<protein>
    <submittedName>
        <fullName evidence="5">Pyrimidine reductase, riboflavin biosynthesis</fullName>
    </submittedName>
</protein>
<feature type="domain" description="Bacterial bifunctional deaminase-reductase C-terminal" evidence="4">
    <location>
        <begin position="10"/>
        <end position="228"/>
    </location>
</feature>
<dbReference type="EMBL" id="CP003630">
    <property type="protein sequence ID" value="AFZ21018.1"/>
    <property type="molecule type" value="Genomic_DNA"/>
</dbReference>
<gene>
    <name evidence="5" type="ORF">Mic7113_5372</name>
</gene>
<keyword evidence="6" id="KW-1185">Reference proteome</keyword>
<dbReference type="RefSeq" id="WP_015185151.1">
    <property type="nucleotide sequence ID" value="NC_019738.1"/>
</dbReference>
<evidence type="ECO:0000256" key="3">
    <source>
        <dbReference type="ARBA" id="ARBA00023002"/>
    </source>
</evidence>
<proteinExistence type="predicted"/>
<name>K9WLE9_9CYAN</name>